<gene>
    <name evidence="5" type="ORF">IXB50_12265</name>
</gene>
<dbReference type="InterPro" id="IPR051531">
    <property type="entry name" value="N-acetyltransferase"/>
</dbReference>
<name>A0A947GNS3_9CYAN</name>
<comment type="caution">
    <text evidence="5">The sequence shown here is derived from an EMBL/GenBank/DDBJ whole genome shotgun (WGS) entry which is preliminary data.</text>
</comment>
<comment type="similarity">
    <text evidence="3">Belongs to the acetyltransferase family. RimJ subfamily.</text>
</comment>
<dbReference type="EMBL" id="JADOES010000022">
    <property type="protein sequence ID" value="MBT9316196.1"/>
    <property type="molecule type" value="Genomic_DNA"/>
</dbReference>
<keyword evidence="2" id="KW-0012">Acyltransferase</keyword>
<evidence type="ECO:0000256" key="3">
    <source>
        <dbReference type="ARBA" id="ARBA00038502"/>
    </source>
</evidence>
<evidence type="ECO:0000256" key="2">
    <source>
        <dbReference type="ARBA" id="ARBA00023315"/>
    </source>
</evidence>
<dbReference type="InterPro" id="IPR000182">
    <property type="entry name" value="GNAT_dom"/>
</dbReference>
<accession>A0A947GNS3</accession>
<proteinExistence type="inferred from homology"/>
<evidence type="ECO:0000259" key="4">
    <source>
        <dbReference type="Pfam" id="PF13302"/>
    </source>
</evidence>
<keyword evidence="1" id="KW-0808">Transferase</keyword>
<organism evidence="5 6">
    <name type="scientific">Leptothoe spongobia TAU-MAC 1115</name>
    <dbReference type="NCBI Taxonomy" id="1967444"/>
    <lineage>
        <taxon>Bacteria</taxon>
        <taxon>Bacillati</taxon>
        <taxon>Cyanobacteriota</taxon>
        <taxon>Cyanophyceae</taxon>
        <taxon>Nodosilineales</taxon>
        <taxon>Cymatolegaceae</taxon>
        <taxon>Leptothoe</taxon>
        <taxon>Leptothoe spongobia</taxon>
    </lineage>
</organism>
<dbReference type="PANTHER" id="PTHR43792">
    <property type="entry name" value="GNAT FAMILY, PUTATIVE (AFU_ORTHOLOGUE AFUA_3G00765)-RELATED-RELATED"/>
    <property type="match status" value="1"/>
</dbReference>
<feature type="domain" description="N-acetyltransferase" evidence="4">
    <location>
        <begin position="10"/>
        <end position="154"/>
    </location>
</feature>
<dbReference type="RefSeq" id="WP_215609262.1">
    <property type="nucleotide sequence ID" value="NZ_JADOES010000022.1"/>
</dbReference>
<evidence type="ECO:0000313" key="6">
    <source>
        <dbReference type="Proteomes" id="UP000717364"/>
    </source>
</evidence>
<dbReference type="Proteomes" id="UP000717364">
    <property type="component" value="Unassembled WGS sequence"/>
</dbReference>
<dbReference type="AlphaFoldDB" id="A0A947GNS3"/>
<dbReference type="InterPro" id="IPR016181">
    <property type="entry name" value="Acyl_CoA_acyltransferase"/>
</dbReference>
<keyword evidence="6" id="KW-1185">Reference proteome</keyword>
<reference evidence="5" key="1">
    <citation type="submission" date="2020-11" db="EMBL/GenBank/DDBJ databases">
        <authorList>
            <person name="Konstantinou D."/>
            <person name="Gkelis S."/>
            <person name="Popin R."/>
            <person name="Fewer D."/>
            <person name="Sivonen K."/>
        </authorList>
    </citation>
    <scope>NUCLEOTIDE SEQUENCE</scope>
    <source>
        <strain evidence="5">TAU-MAC 1115</strain>
    </source>
</reference>
<dbReference type="GO" id="GO:0016747">
    <property type="term" value="F:acyltransferase activity, transferring groups other than amino-acyl groups"/>
    <property type="evidence" value="ECO:0007669"/>
    <property type="project" value="InterPro"/>
</dbReference>
<reference evidence="5" key="2">
    <citation type="journal article" date="2021" name="Mar. Drugs">
        <title>Genome Reduction and Secondary Metabolism of the Marine Sponge-Associated Cyanobacterium Leptothoe.</title>
        <authorList>
            <person name="Konstantinou D."/>
            <person name="Popin R.V."/>
            <person name="Fewer D.P."/>
            <person name="Sivonen K."/>
            <person name="Gkelis S."/>
        </authorList>
    </citation>
    <scope>NUCLEOTIDE SEQUENCE</scope>
    <source>
        <strain evidence="5">TAU-MAC 1115</strain>
    </source>
</reference>
<evidence type="ECO:0000313" key="5">
    <source>
        <dbReference type="EMBL" id="MBT9316196.1"/>
    </source>
</evidence>
<dbReference type="Pfam" id="PF13302">
    <property type="entry name" value="Acetyltransf_3"/>
    <property type="match status" value="1"/>
</dbReference>
<sequence>MSLPTLKTQRLVLRPFTLADAPTVQKLCSAYEVAAKTLSMPHPYPDGAAKAWIATHEPDWDNKTWITLALTLKEDETEPQDIMGAVSLKLCLIHQRAGLAYWLGMPYWNNGYMTEAAHALVKYGFEELQLNRIEAGHHRSNPASGRVMQKIGMQHEGINRQYILRFGQFEDRVMYGLLAADWKEEENQA</sequence>
<dbReference type="Gene3D" id="3.40.630.30">
    <property type="match status" value="1"/>
</dbReference>
<dbReference type="PANTHER" id="PTHR43792:SF8">
    <property type="entry name" value="[RIBOSOMAL PROTEIN US5]-ALANINE N-ACETYLTRANSFERASE"/>
    <property type="match status" value="1"/>
</dbReference>
<dbReference type="SUPFAM" id="SSF55729">
    <property type="entry name" value="Acyl-CoA N-acyltransferases (Nat)"/>
    <property type="match status" value="1"/>
</dbReference>
<protein>
    <submittedName>
        <fullName evidence="5">GNAT family N-acetyltransferase</fullName>
    </submittedName>
</protein>
<evidence type="ECO:0000256" key="1">
    <source>
        <dbReference type="ARBA" id="ARBA00022679"/>
    </source>
</evidence>